<organism evidence="2 3">
    <name type="scientific">Roseovarius albus</name>
    <dbReference type="NCBI Taxonomy" id="1247867"/>
    <lineage>
        <taxon>Bacteria</taxon>
        <taxon>Pseudomonadati</taxon>
        <taxon>Pseudomonadota</taxon>
        <taxon>Alphaproteobacteria</taxon>
        <taxon>Rhodobacterales</taxon>
        <taxon>Roseobacteraceae</taxon>
        <taxon>Roseovarius</taxon>
    </lineage>
</organism>
<keyword evidence="1" id="KW-1133">Transmembrane helix</keyword>
<name>A0A1X6YCJ2_9RHOB</name>
<proteinExistence type="predicted"/>
<sequence>MFVIFGAVIGALLGAFRAKARKGKLADILQYAFVYSLIFALAGLFVTLIIHRSAV</sequence>
<evidence type="ECO:0000313" key="2">
    <source>
        <dbReference type="EMBL" id="SLN16704.1"/>
    </source>
</evidence>
<evidence type="ECO:0000313" key="3">
    <source>
        <dbReference type="Proteomes" id="UP000193061"/>
    </source>
</evidence>
<accession>A0A1X6YCJ2</accession>
<dbReference type="AlphaFoldDB" id="A0A1X6YCJ2"/>
<protein>
    <recommendedName>
        <fullName evidence="4">Apolipoprotein acyltransferase</fullName>
    </recommendedName>
</protein>
<gene>
    <name evidence="2" type="ORF">ROA7450_00461</name>
</gene>
<evidence type="ECO:0008006" key="4">
    <source>
        <dbReference type="Google" id="ProtNLM"/>
    </source>
</evidence>
<dbReference type="RefSeq" id="WP_200812913.1">
    <property type="nucleotide sequence ID" value="NZ_FWFX01000001.1"/>
</dbReference>
<reference evidence="2 3" key="1">
    <citation type="submission" date="2017-03" db="EMBL/GenBank/DDBJ databases">
        <authorList>
            <person name="Afonso C.L."/>
            <person name="Miller P.J."/>
            <person name="Scott M.A."/>
            <person name="Spackman E."/>
            <person name="Goraichik I."/>
            <person name="Dimitrov K.M."/>
            <person name="Suarez D.L."/>
            <person name="Swayne D.E."/>
        </authorList>
    </citation>
    <scope>NUCLEOTIDE SEQUENCE [LARGE SCALE GENOMIC DNA]</scope>
    <source>
        <strain evidence="2 3">CECT 7450</strain>
    </source>
</reference>
<dbReference type="EMBL" id="FWFX01000001">
    <property type="protein sequence ID" value="SLN16704.1"/>
    <property type="molecule type" value="Genomic_DNA"/>
</dbReference>
<evidence type="ECO:0000256" key="1">
    <source>
        <dbReference type="SAM" id="Phobius"/>
    </source>
</evidence>
<keyword evidence="1" id="KW-0472">Membrane</keyword>
<feature type="transmembrane region" description="Helical" evidence="1">
    <location>
        <begin position="28"/>
        <end position="50"/>
    </location>
</feature>
<keyword evidence="1" id="KW-0812">Transmembrane</keyword>
<keyword evidence="3" id="KW-1185">Reference proteome</keyword>
<dbReference type="Proteomes" id="UP000193061">
    <property type="component" value="Unassembled WGS sequence"/>
</dbReference>